<dbReference type="FunFam" id="3.80.10.10:FF:000284">
    <property type="entry name" value="extracellular matrix protein 2 isoform X1"/>
    <property type="match status" value="1"/>
</dbReference>
<dbReference type="Pfam" id="PF13855">
    <property type="entry name" value="LRR_8"/>
    <property type="match status" value="4"/>
</dbReference>
<dbReference type="PROSITE" id="PS50184">
    <property type="entry name" value="VWFC_2"/>
    <property type="match status" value="1"/>
</dbReference>
<dbReference type="FunCoup" id="H3CAF2">
    <property type="interactions" value="89"/>
</dbReference>
<dbReference type="GO" id="GO:0010811">
    <property type="term" value="P:positive regulation of cell-substrate adhesion"/>
    <property type="evidence" value="ECO:0007669"/>
    <property type="project" value="TreeGrafter"/>
</dbReference>
<dbReference type="GeneTree" id="ENSGT00940000159941"/>
<dbReference type="STRING" id="99883.ENSTNIP00000005224"/>
<dbReference type="OMA" id="XNILPEQ"/>
<dbReference type="SMART" id="SM00364">
    <property type="entry name" value="LRR_BAC"/>
    <property type="match status" value="5"/>
</dbReference>
<evidence type="ECO:0000256" key="2">
    <source>
        <dbReference type="ARBA" id="ARBA00022737"/>
    </source>
</evidence>
<proteinExistence type="predicted"/>
<dbReference type="InterPro" id="IPR003591">
    <property type="entry name" value="Leu-rich_rpt_typical-subtyp"/>
</dbReference>
<dbReference type="GO" id="GO:0031012">
    <property type="term" value="C:extracellular matrix"/>
    <property type="evidence" value="ECO:0007669"/>
    <property type="project" value="TreeGrafter"/>
</dbReference>
<keyword evidence="1" id="KW-0433">Leucine-rich repeat</keyword>
<dbReference type="SMART" id="SM00369">
    <property type="entry name" value="LRR_TYP"/>
    <property type="match status" value="12"/>
</dbReference>
<feature type="region of interest" description="Disordered" evidence="3">
    <location>
        <begin position="116"/>
        <end position="143"/>
    </location>
</feature>
<feature type="region of interest" description="Disordered" evidence="3">
    <location>
        <begin position="70"/>
        <end position="95"/>
    </location>
</feature>
<dbReference type="HOGENOM" id="CLU_000288_186_2_1"/>
<keyword evidence="2" id="KW-0677">Repeat</keyword>
<dbReference type="PROSITE" id="PS01208">
    <property type="entry name" value="VWFC_1"/>
    <property type="match status" value="1"/>
</dbReference>
<dbReference type="InterPro" id="IPR032675">
    <property type="entry name" value="LRR_dom_sf"/>
</dbReference>
<dbReference type="SUPFAM" id="SSF57603">
    <property type="entry name" value="FnI-like domain"/>
    <property type="match status" value="1"/>
</dbReference>
<evidence type="ECO:0000256" key="3">
    <source>
        <dbReference type="SAM" id="MobiDB-lite"/>
    </source>
</evidence>
<evidence type="ECO:0000256" key="1">
    <source>
        <dbReference type="ARBA" id="ARBA00022614"/>
    </source>
</evidence>
<feature type="region of interest" description="Disordered" evidence="3">
    <location>
        <begin position="182"/>
        <end position="203"/>
    </location>
</feature>
<dbReference type="SMART" id="SM00214">
    <property type="entry name" value="VWC"/>
    <property type="match status" value="1"/>
</dbReference>
<protein>
    <submittedName>
        <fullName evidence="5">Extracellular matrix protein 2</fullName>
    </submittedName>
</protein>
<dbReference type="PROSITE" id="PS51450">
    <property type="entry name" value="LRR"/>
    <property type="match status" value="3"/>
</dbReference>
<accession>H3CAF2</accession>
<dbReference type="InterPro" id="IPR001007">
    <property type="entry name" value="VWF_dom"/>
</dbReference>
<dbReference type="GO" id="GO:0008201">
    <property type="term" value="F:heparin binding"/>
    <property type="evidence" value="ECO:0007669"/>
    <property type="project" value="TreeGrafter"/>
</dbReference>
<organism evidence="5 6">
    <name type="scientific">Tetraodon nigroviridis</name>
    <name type="common">Spotted green pufferfish</name>
    <name type="synonym">Chelonodon nigroviridis</name>
    <dbReference type="NCBI Taxonomy" id="99883"/>
    <lineage>
        <taxon>Eukaryota</taxon>
        <taxon>Metazoa</taxon>
        <taxon>Chordata</taxon>
        <taxon>Craniata</taxon>
        <taxon>Vertebrata</taxon>
        <taxon>Euteleostomi</taxon>
        <taxon>Actinopterygii</taxon>
        <taxon>Neopterygii</taxon>
        <taxon>Teleostei</taxon>
        <taxon>Neoteleostei</taxon>
        <taxon>Acanthomorphata</taxon>
        <taxon>Eupercaria</taxon>
        <taxon>Tetraodontiformes</taxon>
        <taxon>Tetradontoidea</taxon>
        <taxon>Tetraodontidae</taxon>
        <taxon>Tetraodon</taxon>
    </lineage>
</organism>
<feature type="domain" description="VWFC" evidence="4">
    <location>
        <begin position="7"/>
        <end position="64"/>
    </location>
</feature>
<dbReference type="PANTHER" id="PTHR46544:SF1">
    <property type="entry name" value="EXTRACELLULAR MATRIX PROTEIN 2"/>
    <property type="match status" value="1"/>
</dbReference>
<dbReference type="Gene3D" id="3.80.10.10">
    <property type="entry name" value="Ribonuclease Inhibitor"/>
    <property type="match status" value="4"/>
</dbReference>
<dbReference type="GO" id="GO:0070052">
    <property type="term" value="F:collagen V binding"/>
    <property type="evidence" value="ECO:0007669"/>
    <property type="project" value="TreeGrafter"/>
</dbReference>
<dbReference type="Gene3D" id="6.20.200.20">
    <property type="match status" value="1"/>
</dbReference>
<name>H3CAF2_TETNG</name>
<dbReference type="Proteomes" id="UP000007303">
    <property type="component" value="Unassembled WGS sequence"/>
</dbReference>
<dbReference type="InterPro" id="IPR001611">
    <property type="entry name" value="Leu-rich_rpt"/>
</dbReference>
<sequence>VFSGKPGQCVFQGLTMFDQAMWSPKSCVTCLCTGGQVVCEEVSCPTTRCYFPSTPVGECCPVCMETGKEASGSPAHDPSPPHQAASDSPQHVTEGGGASVSFITSACKNAVLPSSKRSSQLCDPSDPREDLQGGRGAVEEEERSLRRNLQALIEDEEKQLQEELRERLEEVDEWMEKVLRGDVLNLPPKPEEPEEPEPSHARPPGCLLSDVTLTCETLALAYFPPLSIPQLKALSLEDNNISSVPAESFNGIPDLEWINLSKNQLGSAAIHHKAFTGLKFLRRLYLNGNLLEVVPNNLPSTLQELKISENKLRGVDENSFRGLENLVILELEGNLLSESNVDPRAFAPLSQLSYLRLGRNYFRMVPQGLPPSLLELYLESNRIEEISEGVFNQTQNLNVVSLSHNRLDETRIAPMAWLNHRNLESIDLSHNQLFLVPSHLPRSLVNLLLVGNNIERIPGFVFAHMDPGLEYLYLSYNNLDQDGIEPESFLGVHGSMVELSLDHNQLLTVPPGINEMTGLHFLRLNNNQIRSVPEESICDPDREGDPNLVVLRLENNYIDSKKISPSAFSCVHAPSSVILKPQKTK</sequence>
<reference evidence="6" key="1">
    <citation type="journal article" date="2004" name="Nature">
        <title>Genome duplication in the teleost fish Tetraodon nigroviridis reveals the early vertebrate proto-karyotype.</title>
        <authorList>
            <person name="Jaillon O."/>
            <person name="Aury J.-M."/>
            <person name="Brunet F."/>
            <person name="Petit J.-L."/>
            <person name="Stange-Thomann N."/>
            <person name="Mauceli E."/>
            <person name="Bouneau L."/>
            <person name="Fischer C."/>
            <person name="Ozouf-Costaz C."/>
            <person name="Bernot A."/>
            <person name="Nicaud S."/>
            <person name="Jaffe D."/>
            <person name="Fisher S."/>
            <person name="Lutfalla G."/>
            <person name="Dossat C."/>
            <person name="Segurens B."/>
            <person name="Dasilva C."/>
            <person name="Salanoubat M."/>
            <person name="Levy M."/>
            <person name="Boudet N."/>
            <person name="Castellano S."/>
            <person name="Anthouard V."/>
            <person name="Jubin C."/>
            <person name="Castelli V."/>
            <person name="Katinka M."/>
            <person name="Vacherie B."/>
            <person name="Biemont C."/>
            <person name="Skalli Z."/>
            <person name="Cattolico L."/>
            <person name="Poulain J."/>
            <person name="De Berardinis V."/>
            <person name="Cruaud C."/>
            <person name="Duprat S."/>
            <person name="Brottier P."/>
            <person name="Coutanceau J.-P."/>
            <person name="Gouzy J."/>
            <person name="Parra G."/>
            <person name="Lardier G."/>
            <person name="Chapple C."/>
            <person name="McKernan K.J."/>
            <person name="McEwan P."/>
            <person name="Bosak S."/>
            <person name="Kellis M."/>
            <person name="Volff J.-N."/>
            <person name="Guigo R."/>
            <person name="Zody M.C."/>
            <person name="Mesirov J."/>
            <person name="Lindblad-Toh K."/>
            <person name="Birren B."/>
            <person name="Nusbaum C."/>
            <person name="Kahn D."/>
            <person name="Robinson-Rechavi M."/>
            <person name="Laudet V."/>
            <person name="Schachter V."/>
            <person name="Quetier F."/>
            <person name="Saurin W."/>
            <person name="Scarpelli C."/>
            <person name="Wincker P."/>
            <person name="Lander E.S."/>
            <person name="Weissenbach J."/>
            <person name="Roest Crollius H."/>
        </authorList>
    </citation>
    <scope>NUCLEOTIDE SEQUENCE [LARGE SCALE GENOMIC DNA]</scope>
</reference>
<evidence type="ECO:0000259" key="4">
    <source>
        <dbReference type="PROSITE" id="PS50184"/>
    </source>
</evidence>
<dbReference type="InParanoid" id="H3CAF2"/>
<dbReference type="InterPro" id="IPR043184">
    <property type="entry name" value="ECM2"/>
</dbReference>
<dbReference type="AlphaFoldDB" id="H3CAF2"/>
<dbReference type="Ensembl" id="ENSTNIT00000005370.1">
    <property type="protein sequence ID" value="ENSTNIP00000005224.1"/>
    <property type="gene ID" value="ENSTNIG00000002670.1"/>
</dbReference>
<evidence type="ECO:0000313" key="5">
    <source>
        <dbReference type="Ensembl" id="ENSTNIP00000005224.1"/>
    </source>
</evidence>
<reference evidence="5" key="3">
    <citation type="submission" date="2025-09" db="UniProtKB">
        <authorList>
            <consortium name="Ensembl"/>
        </authorList>
    </citation>
    <scope>IDENTIFICATION</scope>
</reference>
<dbReference type="GO" id="GO:0030198">
    <property type="term" value="P:extracellular matrix organization"/>
    <property type="evidence" value="ECO:0007669"/>
    <property type="project" value="TreeGrafter"/>
</dbReference>
<dbReference type="PANTHER" id="PTHR46544">
    <property type="entry name" value="EXTRACELLULAR MATRIX PROTEIN 2-RELATED"/>
    <property type="match status" value="1"/>
</dbReference>
<evidence type="ECO:0000313" key="6">
    <source>
        <dbReference type="Proteomes" id="UP000007303"/>
    </source>
</evidence>
<keyword evidence="6" id="KW-1185">Reference proteome</keyword>
<dbReference type="SUPFAM" id="SSF52058">
    <property type="entry name" value="L domain-like"/>
    <property type="match status" value="1"/>
</dbReference>
<dbReference type="Pfam" id="PF00093">
    <property type="entry name" value="VWC"/>
    <property type="match status" value="1"/>
</dbReference>
<reference evidence="5" key="2">
    <citation type="submission" date="2025-08" db="UniProtKB">
        <authorList>
            <consortium name="Ensembl"/>
        </authorList>
    </citation>
    <scope>IDENTIFICATION</scope>
</reference>